<dbReference type="SMART" id="SM00320">
    <property type="entry name" value="WD40"/>
    <property type="match status" value="2"/>
</dbReference>
<dbReference type="Gene3D" id="2.130.10.10">
    <property type="entry name" value="YVTN repeat-like/Quinoprotein amine dehydrogenase"/>
    <property type="match status" value="1"/>
</dbReference>
<dbReference type="InterPro" id="IPR023362">
    <property type="entry name" value="PH-BEACH_dom"/>
</dbReference>
<organism evidence="4 5">
    <name type="scientific">Globodera pallida</name>
    <name type="common">Potato cyst nematode worm</name>
    <name type="synonym">Heterodera pallida</name>
    <dbReference type="NCBI Taxonomy" id="36090"/>
    <lineage>
        <taxon>Eukaryota</taxon>
        <taxon>Metazoa</taxon>
        <taxon>Ecdysozoa</taxon>
        <taxon>Nematoda</taxon>
        <taxon>Chromadorea</taxon>
        <taxon>Rhabditida</taxon>
        <taxon>Tylenchina</taxon>
        <taxon>Tylenchomorpha</taxon>
        <taxon>Tylenchoidea</taxon>
        <taxon>Heteroderidae</taxon>
        <taxon>Heteroderinae</taxon>
        <taxon>Globodera</taxon>
    </lineage>
</organism>
<evidence type="ECO:0000313" key="5">
    <source>
        <dbReference type="WBParaSite" id="GPLIN_000544000"/>
    </source>
</evidence>
<sequence length="783" mass="88469">MSLSATILRTAFDCSGELAVSDLKLYFLGESAKTTQASFTRQSLIHTALELFTSTGDAFLVVFASEKDRSVLLQQFRTLRLEKLLVDHKTQLSYLMTLNKLAGRTFNDLMQYPIFPFVLSDYSSDTLDLTNPSSYRTLAKPMAIQDSRMEKVYAQNYQSLAEEYGRFNRSGDSGSSSHKAFSSVRFGPYHYGSHYSNTGIVAHYLVRIPPYTSVALEYQDNNFDIPDRLFGSMDTTWRLSSSESTTDFKELIPEFFYLYEMFRNSDELELGVRQSGDRVDHVQVPPWCPRGDQRLFCLIHRHALENHYVTANLHHWIDLIFGFKQSGENAVRAMNVFHPATYRGRDLEESSKGDPLIVCAIQTMVRTYGQMPLQLFDAPHLPHLNATKYQTQPATPKAHGTPSSMPVGPFHEQFHTVVGVRWGDFVGSPEHDGFYFSMPSRFFTPAIKCALHLVHCDPTTEICYGLPRSTELIAYYRSDRKDPLRRDNELALCAIVSWCSFNFFDNILRIKLIFAGQPHKKHFQLSPTTTDVPQQCWERLIDLQSLKLCRVAYSSAAKSLLLGFKCGLIRVYSLHYDQADDKDELSRKKWHCRLRSSLYAHSCAISSLSISDRFHVILSTSVDAKICLWDANKHNFERRFRPPPPVFSGSMPIEETVTLSCVSSTNADVAVVFQSGLVGSRIAMTDLAEGTAVNCVAIGLQSGVIRLIEMWTMTVVRDISFESFQTDIISLLFTNGSRRLYAAFANSQVLCWQVPSITAVESGGTATAGKEQPCFKVLNPFKS</sequence>
<evidence type="ECO:0000313" key="4">
    <source>
        <dbReference type="Proteomes" id="UP000050741"/>
    </source>
</evidence>
<keyword evidence="4" id="KW-1185">Reference proteome</keyword>
<dbReference type="InterPro" id="IPR050865">
    <property type="entry name" value="BEACH_Domain"/>
</dbReference>
<feature type="domain" description="BEACH-type PH" evidence="3">
    <location>
        <begin position="1"/>
        <end position="77"/>
    </location>
</feature>
<dbReference type="InterPro" id="IPR036322">
    <property type="entry name" value="WD40_repeat_dom_sf"/>
</dbReference>
<proteinExistence type="predicted"/>
<dbReference type="PROSITE" id="PS50197">
    <property type="entry name" value="BEACH"/>
    <property type="match status" value="1"/>
</dbReference>
<dbReference type="AlphaFoldDB" id="A0A183BXV0"/>
<evidence type="ECO:0000256" key="1">
    <source>
        <dbReference type="PROSITE-ProRule" id="PRU00221"/>
    </source>
</evidence>
<dbReference type="InterPro" id="IPR001680">
    <property type="entry name" value="WD40_rpt"/>
</dbReference>
<feature type="repeat" description="WD" evidence="1">
    <location>
        <begin position="598"/>
        <end position="639"/>
    </location>
</feature>
<evidence type="ECO:0000259" key="2">
    <source>
        <dbReference type="PROSITE" id="PS50197"/>
    </source>
</evidence>
<accession>A0A183BXV0</accession>
<dbReference type="Pfam" id="PF02138">
    <property type="entry name" value="Beach"/>
    <property type="match status" value="1"/>
</dbReference>
<dbReference type="InterPro" id="IPR015943">
    <property type="entry name" value="WD40/YVTN_repeat-like_dom_sf"/>
</dbReference>
<feature type="domain" description="BEACH" evidence="2">
    <location>
        <begin position="69"/>
        <end position="383"/>
    </location>
</feature>
<dbReference type="Gene3D" id="1.10.1540.10">
    <property type="entry name" value="BEACH domain"/>
    <property type="match status" value="1"/>
</dbReference>
<dbReference type="Proteomes" id="UP000050741">
    <property type="component" value="Unassembled WGS sequence"/>
</dbReference>
<dbReference type="SUPFAM" id="SSF81837">
    <property type="entry name" value="BEACH domain"/>
    <property type="match status" value="1"/>
</dbReference>
<keyword evidence="1" id="KW-0853">WD repeat</keyword>
<dbReference type="CDD" id="cd06071">
    <property type="entry name" value="Beach"/>
    <property type="match status" value="1"/>
</dbReference>
<dbReference type="SMART" id="SM01026">
    <property type="entry name" value="Beach"/>
    <property type="match status" value="1"/>
</dbReference>
<dbReference type="WBParaSite" id="GPLIN_000544000">
    <property type="protein sequence ID" value="GPLIN_000544000"/>
    <property type="gene ID" value="GPLIN_000544000"/>
</dbReference>
<reference evidence="4" key="1">
    <citation type="submission" date="2014-05" db="EMBL/GenBank/DDBJ databases">
        <title>The genome and life-stage specific transcriptomes of Globodera pallida elucidate key aspects of plant parasitism by a cyst nematode.</title>
        <authorList>
            <person name="Cotton J.A."/>
            <person name="Lilley C.J."/>
            <person name="Jones L.M."/>
            <person name="Kikuchi T."/>
            <person name="Reid A.J."/>
            <person name="Thorpe P."/>
            <person name="Tsai I.J."/>
            <person name="Beasley H."/>
            <person name="Blok V."/>
            <person name="Cock P.J.A."/>
            <person name="Van den Akker S.E."/>
            <person name="Holroyd N."/>
            <person name="Hunt M."/>
            <person name="Mantelin S."/>
            <person name="Naghra H."/>
            <person name="Pain A."/>
            <person name="Palomares-Rius J.E."/>
            <person name="Zarowiecki M."/>
            <person name="Berriman M."/>
            <person name="Jones J.T."/>
            <person name="Urwin P.E."/>
        </authorList>
    </citation>
    <scope>NUCLEOTIDE SEQUENCE [LARGE SCALE GENOMIC DNA]</scope>
    <source>
        <strain evidence="4">Lindley</strain>
    </source>
</reference>
<protein>
    <submittedName>
        <fullName evidence="5">WD_REPEATS_REGION domain-containing protein</fullName>
    </submittedName>
</protein>
<reference evidence="5" key="2">
    <citation type="submission" date="2016-06" db="UniProtKB">
        <authorList>
            <consortium name="WormBaseParasite"/>
        </authorList>
    </citation>
    <scope>IDENTIFICATION</scope>
</reference>
<dbReference type="PROSITE" id="PS50082">
    <property type="entry name" value="WD_REPEATS_2"/>
    <property type="match status" value="1"/>
</dbReference>
<dbReference type="PROSITE" id="PS51783">
    <property type="entry name" value="PH_BEACH"/>
    <property type="match status" value="1"/>
</dbReference>
<dbReference type="InterPro" id="IPR036372">
    <property type="entry name" value="BEACH_dom_sf"/>
</dbReference>
<evidence type="ECO:0000259" key="3">
    <source>
        <dbReference type="PROSITE" id="PS51783"/>
    </source>
</evidence>
<dbReference type="SUPFAM" id="SSF50978">
    <property type="entry name" value="WD40 repeat-like"/>
    <property type="match status" value="1"/>
</dbReference>
<name>A0A183BXV0_GLOPA</name>
<dbReference type="PANTHER" id="PTHR13743:SF86">
    <property type="entry name" value="LYSOSOMAL-TRAFFICKING REGULATOR"/>
    <property type="match status" value="1"/>
</dbReference>
<dbReference type="PANTHER" id="PTHR13743">
    <property type="entry name" value="BEIGE/BEACH-RELATED"/>
    <property type="match status" value="1"/>
</dbReference>
<dbReference type="InterPro" id="IPR000409">
    <property type="entry name" value="BEACH_dom"/>
</dbReference>